<reference evidence="3 4" key="1">
    <citation type="submission" date="2012-11" db="EMBL/GenBank/DDBJ databases">
        <title>Whole genome sequence of Acidocella aminolytica 101 = DSM 11237.</title>
        <authorList>
            <person name="Azuma Y."/>
            <person name="Higashiura N."/>
            <person name="Hirakawa H."/>
            <person name="Matsushita K."/>
        </authorList>
    </citation>
    <scope>NUCLEOTIDE SEQUENCE [LARGE SCALE GENOMIC DNA]</scope>
    <source>
        <strain evidence="4">101 / DSM 11237</strain>
    </source>
</reference>
<dbReference type="SUPFAM" id="SSF53335">
    <property type="entry name" value="S-adenosyl-L-methionine-dependent methyltransferases"/>
    <property type="match status" value="1"/>
</dbReference>
<dbReference type="PANTHER" id="PTHR43861">
    <property type="entry name" value="TRANS-ACONITATE 2-METHYLTRANSFERASE-RELATED"/>
    <property type="match status" value="1"/>
</dbReference>
<name>A0A0D6PJT6_9PROT</name>
<protein>
    <submittedName>
        <fullName evidence="3">Methyltransferase</fullName>
    </submittedName>
</protein>
<dbReference type="RefSeq" id="WP_048880049.1">
    <property type="nucleotide sequence ID" value="NZ_BANC01000107.1"/>
</dbReference>
<dbReference type="GO" id="GO:0008168">
    <property type="term" value="F:methyltransferase activity"/>
    <property type="evidence" value="ECO:0007669"/>
    <property type="project" value="UniProtKB-KW"/>
</dbReference>
<proteinExistence type="predicted"/>
<dbReference type="InterPro" id="IPR029063">
    <property type="entry name" value="SAM-dependent_MTases_sf"/>
</dbReference>
<keyword evidence="4" id="KW-1185">Reference proteome</keyword>
<dbReference type="EMBL" id="BANC01000107">
    <property type="protein sequence ID" value="GAN81661.1"/>
    <property type="molecule type" value="Genomic_DNA"/>
</dbReference>
<dbReference type="InterPro" id="IPR041698">
    <property type="entry name" value="Methyltransf_25"/>
</dbReference>
<dbReference type="OrthoDB" id="9786503at2"/>
<sequence length="215" mass="23735">MPELSRGQFWEQRFAATDTYIFGETPNAFLVSQAKRIKPGDRVLAVADGEGRNGVFLAGLGAQVHAIELSAAAIAKAKRLAASRGLSLNWEQVDVTDWTWPEAAYDVVAAIFVQFITPDERQAFFTHLKRALKPGGVLLMQGYRPEQRAYKTGGPPEIDQLYTEAQLRDAFSDMEIVELRAHDSVIEEGGGHSGMSALIDLVAVRPTRDELTQEF</sequence>
<keyword evidence="1 3" id="KW-0808">Transferase</keyword>
<dbReference type="CDD" id="cd02440">
    <property type="entry name" value="AdoMet_MTases"/>
    <property type="match status" value="1"/>
</dbReference>
<evidence type="ECO:0000313" key="4">
    <source>
        <dbReference type="Proteomes" id="UP000032668"/>
    </source>
</evidence>
<evidence type="ECO:0000256" key="1">
    <source>
        <dbReference type="ARBA" id="ARBA00022679"/>
    </source>
</evidence>
<gene>
    <name evidence="3" type="ORF">Aam_109_010</name>
</gene>
<dbReference type="PANTHER" id="PTHR43861:SF3">
    <property type="entry name" value="PUTATIVE (AFU_ORTHOLOGUE AFUA_2G14390)-RELATED"/>
    <property type="match status" value="1"/>
</dbReference>
<evidence type="ECO:0000313" key="3">
    <source>
        <dbReference type="EMBL" id="GAN81661.1"/>
    </source>
</evidence>
<feature type="domain" description="Methyltransferase" evidence="2">
    <location>
        <begin position="43"/>
        <end position="136"/>
    </location>
</feature>
<keyword evidence="3" id="KW-0489">Methyltransferase</keyword>
<organism evidence="3 4">
    <name type="scientific">Acidocella aminolytica 101 = DSM 11237</name>
    <dbReference type="NCBI Taxonomy" id="1120923"/>
    <lineage>
        <taxon>Bacteria</taxon>
        <taxon>Pseudomonadati</taxon>
        <taxon>Pseudomonadota</taxon>
        <taxon>Alphaproteobacteria</taxon>
        <taxon>Acetobacterales</taxon>
        <taxon>Acidocellaceae</taxon>
        <taxon>Acidocella</taxon>
    </lineage>
</organism>
<dbReference type="AlphaFoldDB" id="A0A0D6PJT6"/>
<dbReference type="Gene3D" id="3.40.50.150">
    <property type="entry name" value="Vaccinia Virus protein VP39"/>
    <property type="match status" value="1"/>
</dbReference>
<dbReference type="Pfam" id="PF13649">
    <property type="entry name" value="Methyltransf_25"/>
    <property type="match status" value="1"/>
</dbReference>
<dbReference type="Proteomes" id="UP000032668">
    <property type="component" value="Unassembled WGS sequence"/>
</dbReference>
<comment type="caution">
    <text evidence="3">The sequence shown here is derived from an EMBL/GenBank/DDBJ whole genome shotgun (WGS) entry which is preliminary data.</text>
</comment>
<dbReference type="GO" id="GO:0032259">
    <property type="term" value="P:methylation"/>
    <property type="evidence" value="ECO:0007669"/>
    <property type="project" value="UniProtKB-KW"/>
</dbReference>
<evidence type="ECO:0000259" key="2">
    <source>
        <dbReference type="Pfam" id="PF13649"/>
    </source>
</evidence>
<dbReference type="STRING" id="1120923.SAMN02746095_03621"/>
<accession>A0A0D6PJT6</accession>